<comment type="caution">
    <text evidence="2">The sequence shown here is derived from an EMBL/GenBank/DDBJ whole genome shotgun (WGS) entry which is preliminary data.</text>
</comment>
<keyword evidence="3" id="KW-1185">Reference proteome</keyword>
<protein>
    <submittedName>
        <fullName evidence="2">Uncharacterized protein</fullName>
    </submittedName>
</protein>
<feature type="compositionally biased region" description="Polar residues" evidence="1">
    <location>
        <begin position="213"/>
        <end position="225"/>
    </location>
</feature>
<name>A0AAD3T1R1_NEPGR</name>
<evidence type="ECO:0000313" key="3">
    <source>
        <dbReference type="Proteomes" id="UP001279734"/>
    </source>
</evidence>
<proteinExistence type="predicted"/>
<dbReference type="Proteomes" id="UP001279734">
    <property type="component" value="Unassembled WGS sequence"/>
</dbReference>
<sequence>MQQQQRTASSRTSSRLQQQPAGKAVPARKPDNSTCLPQTGCNDRQQLLPAQLQLQKGKLKHESRPATAYTFFSKAATTSHSTSAYQLLPFTLLLISGAVAAFKGSKNGRATNFRQLHTSLTRSTDRAHPQCLPALNSKSNLSILQPHTAAGQQDQSEKQHHGLSNMQIHHSNSPAIAASSEVLWGELKHAELQHQFNSIQINRASEPGPQHPGHSTSAPTSNSRQNSKDSSIRDSNVNTISTSTRIQ</sequence>
<evidence type="ECO:0000313" key="2">
    <source>
        <dbReference type="EMBL" id="GMH21114.1"/>
    </source>
</evidence>
<feature type="compositionally biased region" description="Polar residues" evidence="1">
    <location>
        <begin position="233"/>
        <end position="247"/>
    </location>
</feature>
<organism evidence="2 3">
    <name type="scientific">Nepenthes gracilis</name>
    <name type="common">Slender pitcher plant</name>
    <dbReference type="NCBI Taxonomy" id="150966"/>
    <lineage>
        <taxon>Eukaryota</taxon>
        <taxon>Viridiplantae</taxon>
        <taxon>Streptophyta</taxon>
        <taxon>Embryophyta</taxon>
        <taxon>Tracheophyta</taxon>
        <taxon>Spermatophyta</taxon>
        <taxon>Magnoliopsida</taxon>
        <taxon>eudicotyledons</taxon>
        <taxon>Gunneridae</taxon>
        <taxon>Pentapetalae</taxon>
        <taxon>Caryophyllales</taxon>
        <taxon>Nepenthaceae</taxon>
        <taxon>Nepenthes</taxon>
    </lineage>
</organism>
<accession>A0AAD3T1R1</accession>
<feature type="region of interest" description="Disordered" evidence="1">
    <location>
        <begin position="203"/>
        <end position="247"/>
    </location>
</feature>
<reference evidence="2" key="1">
    <citation type="submission" date="2023-05" db="EMBL/GenBank/DDBJ databases">
        <title>Nepenthes gracilis genome sequencing.</title>
        <authorList>
            <person name="Fukushima K."/>
        </authorList>
    </citation>
    <scope>NUCLEOTIDE SEQUENCE</scope>
    <source>
        <strain evidence="2">SING2019-196</strain>
    </source>
</reference>
<feature type="compositionally biased region" description="Low complexity" evidence="1">
    <location>
        <begin position="1"/>
        <end position="19"/>
    </location>
</feature>
<feature type="compositionally biased region" description="Polar residues" evidence="1">
    <location>
        <begin position="32"/>
        <end position="41"/>
    </location>
</feature>
<dbReference type="EMBL" id="BSYO01000022">
    <property type="protein sequence ID" value="GMH21114.1"/>
    <property type="molecule type" value="Genomic_DNA"/>
</dbReference>
<gene>
    <name evidence="2" type="ORF">Nepgr_022956</name>
</gene>
<dbReference type="AlphaFoldDB" id="A0AAD3T1R1"/>
<evidence type="ECO:0000256" key="1">
    <source>
        <dbReference type="SAM" id="MobiDB-lite"/>
    </source>
</evidence>
<feature type="region of interest" description="Disordered" evidence="1">
    <location>
        <begin position="1"/>
        <end position="41"/>
    </location>
</feature>